<organism evidence="2 3">
    <name type="scientific">Phytophthora palmivora</name>
    <dbReference type="NCBI Taxonomy" id="4796"/>
    <lineage>
        <taxon>Eukaryota</taxon>
        <taxon>Sar</taxon>
        <taxon>Stramenopiles</taxon>
        <taxon>Oomycota</taxon>
        <taxon>Peronosporomycetes</taxon>
        <taxon>Peronosporales</taxon>
        <taxon>Peronosporaceae</taxon>
        <taxon>Phytophthora</taxon>
    </lineage>
</organism>
<sequence length="227" mass="25732">MAALSVNDSPGLVNAVCFQTAGQKRLFKAFPEVIMVATTHGTNQDYYKLFSILVDGVFGKGQYVQHSLVESEQQENLVFCLNEFKESNPAWENIRVVITNMNFHEKDVLAKPFPDATQLLCQFHVIDYLRRQMHVGSWCKCVSKAKREIITTLQLMMKADSPGVIQLTVSISSKKPAAVDYLNEIDKEQANRWVGNDCRSAKRMDAFALNFRKLSELVSDRRQMSSS</sequence>
<dbReference type="InterPro" id="IPR048324">
    <property type="entry name" value="ZSWIM1-3_RNaseH-like"/>
</dbReference>
<keyword evidence="3" id="KW-1185">Reference proteome</keyword>
<feature type="domain" description="ZSWIM1/3 RNaseH-like" evidence="1">
    <location>
        <begin position="5"/>
        <end position="119"/>
    </location>
</feature>
<gene>
    <name evidence="2" type="ORF">PHPALM_3174</name>
</gene>
<dbReference type="PANTHER" id="PTHR31569:SF4">
    <property type="entry name" value="SWIM-TYPE DOMAIN-CONTAINING PROTEIN"/>
    <property type="match status" value="1"/>
</dbReference>
<proteinExistence type="predicted"/>
<evidence type="ECO:0000313" key="2">
    <source>
        <dbReference type="EMBL" id="POM79207.1"/>
    </source>
</evidence>
<evidence type="ECO:0000313" key="3">
    <source>
        <dbReference type="Proteomes" id="UP000237271"/>
    </source>
</evidence>
<protein>
    <recommendedName>
        <fullName evidence="1">ZSWIM1/3 RNaseH-like domain-containing protein</fullName>
    </recommendedName>
</protein>
<reference evidence="2 3" key="1">
    <citation type="journal article" date="2017" name="Genome Biol. Evol.">
        <title>Phytophthora megakarya and P. palmivora, closely related causal agents of cacao black pod rot, underwent increases in genome sizes and gene numbers by different mechanisms.</title>
        <authorList>
            <person name="Ali S.S."/>
            <person name="Shao J."/>
            <person name="Lary D.J."/>
            <person name="Kronmiller B."/>
            <person name="Shen D."/>
            <person name="Strem M.D."/>
            <person name="Amoako-Attah I."/>
            <person name="Akrofi A.Y."/>
            <person name="Begoude B.A."/>
            <person name="Ten Hoopen G.M."/>
            <person name="Coulibaly K."/>
            <person name="Kebe B.I."/>
            <person name="Melnick R.L."/>
            <person name="Guiltinan M.J."/>
            <person name="Tyler B.M."/>
            <person name="Meinhardt L.W."/>
            <person name="Bailey B.A."/>
        </authorList>
    </citation>
    <scope>NUCLEOTIDE SEQUENCE [LARGE SCALE GENOMIC DNA]</scope>
    <source>
        <strain evidence="3">sbr112.9</strain>
    </source>
</reference>
<dbReference type="EMBL" id="NCKW01001826">
    <property type="protein sequence ID" value="POM79207.1"/>
    <property type="molecule type" value="Genomic_DNA"/>
</dbReference>
<dbReference type="OrthoDB" id="123417at2759"/>
<comment type="caution">
    <text evidence="2">The sequence shown here is derived from an EMBL/GenBank/DDBJ whole genome shotgun (WGS) entry which is preliminary data.</text>
</comment>
<dbReference type="PANTHER" id="PTHR31569">
    <property type="entry name" value="SWIM-TYPE DOMAIN-CONTAINING PROTEIN"/>
    <property type="match status" value="1"/>
</dbReference>
<accession>A0A2P4YN20</accession>
<dbReference type="Proteomes" id="UP000237271">
    <property type="component" value="Unassembled WGS sequence"/>
</dbReference>
<name>A0A2P4YN20_9STRA</name>
<dbReference type="AlphaFoldDB" id="A0A2P4YN20"/>
<dbReference type="InterPro" id="IPR052579">
    <property type="entry name" value="Zinc_finger_SWIM"/>
</dbReference>
<dbReference type="Pfam" id="PF21056">
    <property type="entry name" value="ZSWIM1-3_RNaseH-like"/>
    <property type="match status" value="1"/>
</dbReference>
<evidence type="ECO:0000259" key="1">
    <source>
        <dbReference type="Pfam" id="PF21056"/>
    </source>
</evidence>